<name>A0A175RNK4_9MICO</name>
<dbReference type="InterPro" id="IPR000277">
    <property type="entry name" value="Cys/Met-Metab_PyrdxlP-dep_enz"/>
</dbReference>
<dbReference type="NCBIfam" id="TIGR01326">
    <property type="entry name" value="OAH_OAS_sulfhy"/>
    <property type="match status" value="1"/>
</dbReference>
<comment type="cofactor">
    <cofactor evidence="1 6">
        <name>pyridoxal 5'-phosphate</name>
        <dbReference type="ChEBI" id="CHEBI:597326"/>
    </cofactor>
</comment>
<dbReference type="Gene3D" id="3.40.640.10">
    <property type="entry name" value="Type I PLP-dependent aspartate aminotransferase-like (Major domain)"/>
    <property type="match status" value="1"/>
</dbReference>
<evidence type="ECO:0000256" key="5">
    <source>
        <dbReference type="PIRSR" id="PIRSR001434-2"/>
    </source>
</evidence>
<evidence type="ECO:0000313" key="7">
    <source>
        <dbReference type="EMBL" id="KTR05227.1"/>
    </source>
</evidence>
<keyword evidence="3 7" id="KW-0808">Transferase</keyword>
<dbReference type="AlphaFoldDB" id="A0A175RNK4"/>
<proteinExistence type="inferred from homology"/>
<organism evidence="7 8">
    <name type="scientific">Curtobacterium luteum</name>
    <dbReference type="NCBI Taxonomy" id="33881"/>
    <lineage>
        <taxon>Bacteria</taxon>
        <taxon>Bacillati</taxon>
        <taxon>Actinomycetota</taxon>
        <taxon>Actinomycetes</taxon>
        <taxon>Micrococcales</taxon>
        <taxon>Microbacteriaceae</taxon>
        <taxon>Curtobacterium</taxon>
    </lineage>
</organism>
<dbReference type="GO" id="GO:0071269">
    <property type="term" value="P:L-homocysteine biosynthetic process"/>
    <property type="evidence" value="ECO:0007669"/>
    <property type="project" value="TreeGrafter"/>
</dbReference>
<keyword evidence="4 5" id="KW-0663">Pyridoxal phosphate</keyword>
<evidence type="ECO:0000313" key="8">
    <source>
        <dbReference type="Proteomes" id="UP000078252"/>
    </source>
</evidence>
<dbReference type="EMBL" id="LDQC01000058">
    <property type="protein sequence ID" value="KTR05227.1"/>
    <property type="molecule type" value="Genomic_DNA"/>
</dbReference>
<protein>
    <submittedName>
        <fullName evidence="7">O-acetylhomoserine aminocarboxypropyltransferase</fullName>
        <ecNumber evidence="7">2.5.1.49</ecNumber>
    </submittedName>
</protein>
<evidence type="ECO:0000256" key="4">
    <source>
        <dbReference type="ARBA" id="ARBA00022898"/>
    </source>
</evidence>
<dbReference type="GO" id="GO:0030170">
    <property type="term" value="F:pyridoxal phosphate binding"/>
    <property type="evidence" value="ECO:0007669"/>
    <property type="project" value="InterPro"/>
</dbReference>
<dbReference type="SUPFAM" id="SSF53383">
    <property type="entry name" value="PLP-dependent transferases"/>
    <property type="match status" value="1"/>
</dbReference>
<dbReference type="GO" id="GO:0006535">
    <property type="term" value="P:cysteine biosynthetic process from serine"/>
    <property type="evidence" value="ECO:0007669"/>
    <property type="project" value="TreeGrafter"/>
</dbReference>
<comment type="similarity">
    <text evidence="2 6">Belongs to the trans-sulfuration enzymes family.</text>
</comment>
<evidence type="ECO:0000256" key="6">
    <source>
        <dbReference type="RuleBase" id="RU362118"/>
    </source>
</evidence>
<dbReference type="FunFam" id="3.40.640.10:FF:000035">
    <property type="entry name" value="O-succinylhomoserine sulfhydrylase"/>
    <property type="match status" value="1"/>
</dbReference>
<sequence length="434" mass="45657">MAAVEDDWAFETRQIRAGFKADPGWGANVPPIAQSAAFVYPSGEDAAARFLLDAPGHTYSRVNNPSAAALERRIADLEGGIGALALASGQAATSLAVLGVARAGDHVVSSASLYGATYTLFASTLRDLGITFTFVQDPTDLSEWAAAVRPETRAFFGESIPNPRGDVLDFAGVAGVAHEAGVPLIVDNTIATPWLVRPIEHGADIVVHSATKYLAGHGSAIAGLIVDSGNFDWAAYPDKYPQLTSVEHSGFAGTDFATKFGPRAFIQRTRSKLSADLGPAIAPFNAFLVLQGIQTLSLRMERHVANAAAVASWLDAHDQVLGVHYAGLPSSPWHALAQRYVPKGPSAVLAFDLDGGLEAGRRFVGALELFDHVSNIGDVRSLVVHPASTTHVQMTPSERAAAGVGEGLIRLSIGLEHIDDVLADLERGFAAARS</sequence>
<dbReference type="InterPro" id="IPR054542">
    <property type="entry name" value="Cys_met_metab_PP"/>
</dbReference>
<dbReference type="PANTHER" id="PTHR43797">
    <property type="entry name" value="HOMOCYSTEINE/CYSTEINE SYNTHASE"/>
    <property type="match status" value="1"/>
</dbReference>
<dbReference type="GO" id="GO:0004124">
    <property type="term" value="F:cysteine synthase activity"/>
    <property type="evidence" value="ECO:0007669"/>
    <property type="project" value="TreeGrafter"/>
</dbReference>
<feature type="modified residue" description="N6-(pyridoxal phosphate)lysine" evidence="5">
    <location>
        <position position="212"/>
    </location>
</feature>
<dbReference type="InterPro" id="IPR015422">
    <property type="entry name" value="PyrdxlP-dep_Trfase_small"/>
</dbReference>
<evidence type="ECO:0000256" key="2">
    <source>
        <dbReference type="ARBA" id="ARBA00009077"/>
    </source>
</evidence>
<dbReference type="PROSITE" id="PS00868">
    <property type="entry name" value="CYS_MET_METAB_PP"/>
    <property type="match status" value="1"/>
</dbReference>
<dbReference type="InterPro" id="IPR015424">
    <property type="entry name" value="PyrdxlP-dep_Trfase"/>
</dbReference>
<dbReference type="CDD" id="cd00614">
    <property type="entry name" value="CGS_like"/>
    <property type="match status" value="1"/>
</dbReference>
<evidence type="ECO:0000256" key="3">
    <source>
        <dbReference type="ARBA" id="ARBA00022679"/>
    </source>
</evidence>
<dbReference type="GO" id="GO:0019346">
    <property type="term" value="P:transsulfuration"/>
    <property type="evidence" value="ECO:0007669"/>
    <property type="project" value="InterPro"/>
</dbReference>
<dbReference type="PANTHER" id="PTHR43797:SF2">
    <property type="entry name" value="HOMOCYSTEINE_CYSTEINE SYNTHASE"/>
    <property type="match status" value="1"/>
</dbReference>
<dbReference type="Proteomes" id="UP000078252">
    <property type="component" value="Unassembled WGS sequence"/>
</dbReference>
<dbReference type="RefSeq" id="WP_058726092.1">
    <property type="nucleotide sequence ID" value="NZ_LDQC01000058.1"/>
</dbReference>
<evidence type="ECO:0000256" key="1">
    <source>
        <dbReference type="ARBA" id="ARBA00001933"/>
    </source>
</evidence>
<dbReference type="InterPro" id="IPR015421">
    <property type="entry name" value="PyrdxlP-dep_Trfase_major"/>
</dbReference>
<dbReference type="OrthoDB" id="9780685at2"/>
<dbReference type="GO" id="GO:0003961">
    <property type="term" value="F:O-acetylhomoserine aminocarboxypropyltransferase activity"/>
    <property type="evidence" value="ECO:0007669"/>
    <property type="project" value="UniProtKB-EC"/>
</dbReference>
<dbReference type="Pfam" id="PF01053">
    <property type="entry name" value="Cys_Met_Meta_PP"/>
    <property type="match status" value="1"/>
</dbReference>
<dbReference type="STRING" id="33881.NS184_10675"/>
<dbReference type="PIRSF" id="PIRSF001434">
    <property type="entry name" value="CGS"/>
    <property type="match status" value="1"/>
</dbReference>
<dbReference type="InterPro" id="IPR006235">
    <property type="entry name" value="OAc-hSer/O-AcSer_sulfhydrylase"/>
</dbReference>
<reference evidence="7 8" key="1">
    <citation type="journal article" date="2016" name="Front. Microbiol.">
        <title>Genomic Resource of Rice Seed Associated Bacteria.</title>
        <authorList>
            <person name="Midha S."/>
            <person name="Bansal K."/>
            <person name="Sharma S."/>
            <person name="Kumar N."/>
            <person name="Patil P.P."/>
            <person name="Chaudhry V."/>
            <person name="Patil P.B."/>
        </authorList>
    </citation>
    <scope>NUCLEOTIDE SEQUENCE [LARGE SCALE GENOMIC DNA]</scope>
    <source>
        <strain evidence="7 8">NS184</strain>
    </source>
</reference>
<dbReference type="EC" id="2.5.1.49" evidence="7"/>
<dbReference type="Gene3D" id="3.90.1150.10">
    <property type="entry name" value="Aspartate Aminotransferase, domain 1"/>
    <property type="match status" value="1"/>
</dbReference>
<comment type="caution">
    <text evidence="7">The sequence shown here is derived from an EMBL/GenBank/DDBJ whole genome shotgun (WGS) entry which is preliminary data.</text>
</comment>
<dbReference type="GO" id="GO:0005737">
    <property type="term" value="C:cytoplasm"/>
    <property type="evidence" value="ECO:0007669"/>
    <property type="project" value="TreeGrafter"/>
</dbReference>
<dbReference type="PATRIC" id="fig|33881.3.peg.2481"/>
<gene>
    <name evidence="7" type="ORF">NS184_10675</name>
</gene>
<accession>A0A175RNK4</accession>